<proteinExistence type="predicted"/>
<evidence type="ECO:0000313" key="2">
    <source>
        <dbReference type="EMBL" id="MBE1604757.1"/>
    </source>
</evidence>
<feature type="transmembrane region" description="Helical" evidence="1">
    <location>
        <begin position="125"/>
        <end position="146"/>
    </location>
</feature>
<dbReference type="RefSeq" id="WP_192749233.1">
    <property type="nucleotide sequence ID" value="NZ_JADBEM010000001.1"/>
</dbReference>
<evidence type="ECO:0008006" key="4">
    <source>
        <dbReference type="Google" id="ProtNLM"/>
    </source>
</evidence>
<keyword evidence="1" id="KW-0812">Transmembrane</keyword>
<comment type="caution">
    <text evidence="2">The sequence shown here is derived from an EMBL/GenBank/DDBJ whole genome shotgun (WGS) entry which is preliminary data.</text>
</comment>
<feature type="transmembrane region" description="Helical" evidence="1">
    <location>
        <begin position="23"/>
        <end position="45"/>
    </location>
</feature>
<keyword evidence="3" id="KW-1185">Reference proteome</keyword>
<reference evidence="2" key="1">
    <citation type="submission" date="2020-10" db="EMBL/GenBank/DDBJ databases">
        <title>Sequencing the genomes of 1000 actinobacteria strains.</title>
        <authorList>
            <person name="Klenk H.-P."/>
        </authorList>
    </citation>
    <scope>NUCLEOTIDE SEQUENCE</scope>
    <source>
        <strain evidence="2">DSM 45354</strain>
    </source>
</reference>
<dbReference type="EMBL" id="JADBEM010000001">
    <property type="protein sequence ID" value="MBE1604757.1"/>
    <property type="molecule type" value="Genomic_DNA"/>
</dbReference>
<feature type="transmembrane region" description="Helical" evidence="1">
    <location>
        <begin position="94"/>
        <end position="119"/>
    </location>
</feature>
<evidence type="ECO:0000256" key="1">
    <source>
        <dbReference type="SAM" id="Phobius"/>
    </source>
</evidence>
<keyword evidence="1" id="KW-0472">Membrane</keyword>
<dbReference type="Proteomes" id="UP000638648">
    <property type="component" value="Unassembled WGS sequence"/>
</dbReference>
<keyword evidence="1" id="KW-1133">Transmembrane helix</keyword>
<dbReference type="AlphaFoldDB" id="A0A927R6S6"/>
<gene>
    <name evidence="2" type="ORF">HEB94_001605</name>
</gene>
<name>A0A927R6S6_9ACTN</name>
<evidence type="ECO:0000313" key="3">
    <source>
        <dbReference type="Proteomes" id="UP000638648"/>
    </source>
</evidence>
<sequence length="234" mass="24009">MNSPLAGVLREAWAMYRAHARHLLTLALVVYVVAAVVEAVLAALLGAVVGGFLALVVSLIAAFVLQAALVKAVEDVRDGRADLSLGETVGAARPYLGQVAIASIVSGLVIGVGLLLLIIPGLVVLTLWCLIVPVIVLEGASVFDSFGRSRALVRGHGLQVFGTLACVFLLTLVAQIVLNVLLLVLPAEIRGFVSGIVSGTLVAPFVALVLTMGYFRLRAAAGGTVGEQAGPAAS</sequence>
<protein>
    <recommendedName>
        <fullName evidence="4">Glycerophosphoryl diester phosphodiesterase membrane domain-containing protein</fullName>
    </recommendedName>
</protein>
<feature type="transmembrane region" description="Helical" evidence="1">
    <location>
        <begin position="158"/>
        <end position="185"/>
    </location>
</feature>
<accession>A0A927R6S6</accession>
<organism evidence="2 3">
    <name type="scientific">Actinopolymorpha pittospori</name>
    <dbReference type="NCBI Taxonomy" id="648752"/>
    <lineage>
        <taxon>Bacteria</taxon>
        <taxon>Bacillati</taxon>
        <taxon>Actinomycetota</taxon>
        <taxon>Actinomycetes</taxon>
        <taxon>Propionibacteriales</taxon>
        <taxon>Actinopolymorphaceae</taxon>
        <taxon>Actinopolymorpha</taxon>
    </lineage>
</organism>
<feature type="transmembrane region" description="Helical" evidence="1">
    <location>
        <begin position="191"/>
        <end position="215"/>
    </location>
</feature>
<feature type="transmembrane region" description="Helical" evidence="1">
    <location>
        <begin position="51"/>
        <end position="73"/>
    </location>
</feature>